<keyword evidence="2" id="KW-1185">Reference proteome</keyword>
<dbReference type="OrthoDB" id="5850577at2759"/>
<organism evidence="1 2">
    <name type="scientific">Strongylus vulgaris</name>
    <name type="common">Blood worm</name>
    <dbReference type="NCBI Taxonomy" id="40348"/>
    <lineage>
        <taxon>Eukaryota</taxon>
        <taxon>Metazoa</taxon>
        <taxon>Ecdysozoa</taxon>
        <taxon>Nematoda</taxon>
        <taxon>Chromadorea</taxon>
        <taxon>Rhabditida</taxon>
        <taxon>Rhabditina</taxon>
        <taxon>Rhabditomorpha</taxon>
        <taxon>Strongyloidea</taxon>
        <taxon>Strongylidae</taxon>
        <taxon>Strongylus</taxon>
    </lineage>
</organism>
<gene>
    <name evidence="1" type="ORF">SVUK_LOCUS7503</name>
</gene>
<dbReference type="Proteomes" id="UP000270094">
    <property type="component" value="Unassembled WGS sequence"/>
</dbReference>
<dbReference type="EMBL" id="UYYB01025654">
    <property type="protein sequence ID" value="VDM72505.1"/>
    <property type="molecule type" value="Genomic_DNA"/>
</dbReference>
<name>A0A3P7KPI4_STRVU</name>
<sequence length="139" mass="15845">MHIRYVLNESISVGVLGSLYLDDLPTPLELRKAFWTKYGSLRLRCNTTVPFPKNSLPSILNLFEINVVGNVMLRLCSCLPIAVRLFVIYCRRTLIRNDFEKSSVVHNLMNESVLMLTFVELFSMALFSIVTIRRDSAGS</sequence>
<accession>A0A3P7KPI4</accession>
<reference evidence="1 2" key="1">
    <citation type="submission" date="2018-11" db="EMBL/GenBank/DDBJ databases">
        <authorList>
            <consortium name="Pathogen Informatics"/>
        </authorList>
    </citation>
    <scope>NUCLEOTIDE SEQUENCE [LARGE SCALE GENOMIC DNA]</scope>
</reference>
<dbReference type="PANTHER" id="PTHR12892:SF8">
    <property type="entry name" value="PROTEIN CBG16685"/>
    <property type="match status" value="1"/>
</dbReference>
<evidence type="ECO:0000313" key="2">
    <source>
        <dbReference type="Proteomes" id="UP000270094"/>
    </source>
</evidence>
<dbReference type="GO" id="GO:0005789">
    <property type="term" value="C:endoplasmic reticulum membrane"/>
    <property type="evidence" value="ECO:0007669"/>
    <property type="project" value="TreeGrafter"/>
</dbReference>
<dbReference type="InterPro" id="IPR039545">
    <property type="entry name" value="PGAP2"/>
</dbReference>
<proteinExistence type="predicted"/>
<dbReference type="GO" id="GO:0006506">
    <property type="term" value="P:GPI anchor biosynthetic process"/>
    <property type="evidence" value="ECO:0007669"/>
    <property type="project" value="TreeGrafter"/>
</dbReference>
<evidence type="ECO:0000313" key="1">
    <source>
        <dbReference type="EMBL" id="VDM72505.1"/>
    </source>
</evidence>
<protein>
    <submittedName>
        <fullName evidence="1">Uncharacterized protein</fullName>
    </submittedName>
</protein>
<dbReference type="PANTHER" id="PTHR12892">
    <property type="entry name" value="FGF RECEPTOR ACTIVATING PROTEIN 1"/>
    <property type="match status" value="1"/>
</dbReference>
<dbReference type="GO" id="GO:0000139">
    <property type="term" value="C:Golgi membrane"/>
    <property type="evidence" value="ECO:0007669"/>
    <property type="project" value="InterPro"/>
</dbReference>
<dbReference type="AlphaFoldDB" id="A0A3P7KPI4"/>